<evidence type="ECO:0000313" key="3">
    <source>
        <dbReference type="EMBL" id="KAL3830847.1"/>
    </source>
</evidence>
<protein>
    <recommendedName>
        <fullName evidence="2">Rad60/SUMO-like domain-containing protein</fullName>
    </recommendedName>
</protein>
<sequence length="223" mass="25206">MDDSNEEFEPLFDYSRIQPNDVVPLDDGLDASPIICPKKRKTSEAEVEKKGQDGNVKDAKVVNCDDDEDEEDWLPPPPKNLDNSSKIHKEDSTLKALRLKKQELASFAQSAEEVVKAVEESVRKDLIASLQSSPNSAPMQPLEPTHERQKLVISIQDKKDGPKQFRVYMDDKFERLFKMYADKIKLDVKKLVFCFDGDKISPTATPGSLGMEDDDIIEVHVKT</sequence>
<evidence type="ECO:0000256" key="1">
    <source>
        <dbReference type="SAM" id="MobiDB-lite"/>
    </source>
</evidence>
<feature type="domain" description="Rad60/SUMO-like" evidence="2">
    <location>
        <begin position="152"/>
        <end position="220"/>
    </location>
</feature>
<dbReference type="SUPFAM" id="SSF54236">
    <property type="entry name" value="Ubiquitin-like"/>
    <property type="match status" value="1"/>
</dbReference>
<proteinExistence type="predicted"/>
<organism evidence="3 4">
    <name type="scientific">Penstemon smallii</name>
    <dbReference type="NCBI Taxonomy" id="265156"/>
    <lineage>
        <taxon>Eukaryota</taxon>
        <taxon>Viridiplantae</taxon>
        <taxon>Streptophyta</taxon>
        <taxon>Embryophyta</taxon>
        <taxon>Tracheophyta</taxon>
        <taxon>Spermatophyta</taxon>
        <taxon>Magnoliopsida</taxon>
        <taxon>eudicotyledons</taxon>
        <taxon>Gunneridae</taxon>
        <taxon>Pentapetalae</taxon>
        <taxon>asterids</taxon>
        <taxon>lamiids</taxon>
        <taxon>Lamiales</taxon>
        <taxon>Plantaginaceae</taxon>
        <taxon>Cheloneae</taxon>
        <taxon>Penstemon</taxon>
    </lineage>
</organism>
<feature type="compositionally biased region" description="Acidic residues" evidence="1">
    <location>
        <begin position="1"/>
        <end position="10"/>
    </location>
</feature>
<dbReference type="CDD" id="cd01763">
    <property type="entry name" value="Ubl_SUMO_like"/>
    <property type="match status" value="1"/>
</dbReference>
<dbReference type="Proteomes" id="UP001634393">
    <property type="component" value="Unassembled WGS sequence"/>
</dbReference>
<feature type="compositionally biased region" description="Basic and acidic residues" evidence="1">
    <location>
        <begin position="42"/>
        <end position="60"/>
    </location>
</feature>
<name>A0ABD3T1X0_9LAMI</name>
<dbReference type="Gene3D" id="3.10.20.90">
    <property type="entry name" value="Phosphatidylinositol 3-kinase Catalytic Subunit, Chain A, domain 1"/>
    <property type="match status" value="1"/>
</dbReference>
<dbReference type="InterPro" id="IPR029071">
    <property type="entry name" value="Ubiquitin-like_domsf"/>
</dbReference>
<dbReference type="AlphaFoldDB" id="A0ABD3T1X0"/>
<accession>A0ABD3T1X0</accession>
<dbReference type="PANTHER" id="PTHR47813">
    <property type="entry name" value="UBIQUITIN-LIKE SUPERFAMILY PROTEIN"/>
    <property type="match status" value="1"/>
</dbReference>
<dbReference type="PANTHER" id="PTHR47813:SF2">
    <property type="entry name" value="UBIQUITIN-LIKE SUPERFAMILY PROTEIN"/>
    <property type="match status" value="1"/>
</dbReference>
<keyword evidence="4" id="KW-1185">Reference proteome</keyword>
<dbReference type="EMBL" id="JBJXBP010000005">
    <property type="protein sequence ID" value="KAL3830847.1"/>
    <property type="molecule type" value="Genomic_DNA"/>
</dbReference>
<evidence type="ECO:0000259" key="2">
    <source>
        <dbReference type="Pfam" id="PF11976"/>
    </source>
</evidence>
<feature type="region of interest" description="Disordered" evidence="1">
    <location>
        <begin position="1"/>
        <end position="88"/>
    </location>
</feature>
<reference evidence="3 4" key="1">
    <citation type="submission" date="2024-12" db="EMBL/GenBank/DDBJ databases">
        <title>The unique morphological basis and parallel evolutionary history of personate flowers in Penstemon.</title>
        <authorList>
            <person name="Depatie T.H."/>
            <person name="Wessinger C.A."/>
        </authorList>
    </citation>
    <scope>NUCLEOTIDE SEQUENCE [LARGE SCALE GENOMIC DNA]</scope>
    <source>
        <strain evidence="3">WTNN_2</strain>
        <tissue evidence="3">Leaf</tissue>
    </source>
</reference>
<feature type="compositionally biased region" description="Acidic residues" evidence="1">
    <location>
        <begin position="64"/>
        <end position="73"/>
    </location>
</feature>
<dbReference type="InterPro" id="IPR022617">
    <property type="entry name" value="Rad60/SUMO-like_dom"/>
</dbReference>
<evidence type="ECO:0000313" key="4">
    <source>
        <dbReference type="Proteomes" id="UP001634393"/>
    </source>
</evidence>
<dbReference type="Pfam" id="PF11976">
    <property type="entry name" value="Rad60-SLD"/>
    <property type="match status" value="1"/>
</dbReference>
<gene>
    <name evidence="3" type="ORF">ACJIZ3_019649</name>
</gene>
<comment type="caution">
    <text evidence="3">The sequence shown here is derived from an EMBL/GenBank/DDBJ whole genome shotgun (WGS) entry which is preliminary data.</text>
</comment>